<dbReference type="Pfam" id="PF08801">
    <property type="entry name" value="Nucleoporin_N"/>
    <property type="match status" value="1"/>
</dbReference>
<evidence type="ECO:0000313" key="8">
    <source>
        <dbReference type="Proteomes" id="UP000030755"/>
    </source>
</evidence>
<dbReference type="GO" id="GO:0044611">
    <property type="term" value="C:nuclear pore inner ring"/>
    <property type="evidence" value="ECO:0007669"/>
    <property type="project" value="TreeGrafter"/>
</dbReference>
<dbReference type="InterPro" id="IPR007187">
    <property type="entry name" value="Nucleoporin_Nup133/Nup155_C"/>
</dbReference>
<dbReference type="InterPro" id="IPR004870">
    <property type="entry name" value="Nucleoporin_Nup155"/>
</dbReference>
<dbReference type="EMBL" id="KE561021">
    <property type="protein sequence ID" value="EPZ33955.1"/>
    <property type="molecule type" value="Genomic_DNA"/>
</dbReference>
<dbReference type="GO" id="GO:0000972">
    <property type="term" value="P:transcription-dependent tethering of RNA polymerase II gene DNA at nuclear periphery"/>
    <property type="evidence" value="ECO:0007669"/>
    <property type="project" value="TreeGrafter"/>
</dbReference>
<evidence type="ECO:0000259" key="5">
    <source>
        <dbReference type="Pfam" id="PF03177"/>
    </source>
</evidence>
<evidence type="ECO:0000313" key="7">
    <source>
        <dbReference type="EMBL" id="EPZ33955.1"/>
    </source>
</evidence>
<keyword evidence="8" id="KW-1185">Reference proteome</keyword>
<comment type="similarity">
    <text evidence="2">Belongs to the non-repetitive/WGA-negative nucleoporin family.</text>
</comment>
<evidence type="ECO:0000256" key="3">
    <source>
        <dbReference type="ARBA" id="ARBA00022448"/>
    </source>
</evidence>
<comment type="subcellular location">
    <subcellularLocation>
        <location evidence="1">Nucleus</location>
    </subcellularLocation>
</comment>
<evidence type="ECO:0000259" key="6">
    <source>
        <dbReference type="Pfam" id="PF08801"/>
    </source>
</evidence>
<accession>A0A075AUW6</accession>
<sequence>MLGEARNISATNEQTVNNILSYCRQREIEYPDLWDLFSSKNTMPSVTGPSSSEYVNEQGIYTLKKFIPLPDSLFQLYDTIESKCFMGLFEELNRAWLTIDNRLFIWNYEDGYDEFDQIIGCVGLARPKKGVFVKQIEYIMVVATAVEVSVLGIAVSGGDVVFYNTGLSVPTDDVRILSIGASEEGRVFMSGSDGNLYELNYQGWFKRRCSKVVKSRGIISQYASILNPFGSIDALMSVVVDDTRNMVYTLSEKSNVSVYYMGLDGRDFKHLETIDFSFMVYQGKMMVGRNGSVFEGENLQVIGVHGIKRSESERVNFFVCLSNGIRMYFGVDNNMQVKMIHVRIGNEFRMNNLMVSPVLRNSYHLSFYSEGCFLAASGSGIESEDLMWMVCPNSNLLSRGKGGVVKENGSVGIEKSMINNLQGKTWSVCELKNRKEKREENRNNEFLNQFRSKRRRFLVMSNSEKNRPVDLMIKILRESNGKETEQLKIFYESFERDEIACTSLILSSSPFQSFNQEMILSQLESNIKQASLYCLYKYSGIPTLVKNETSSATNTSTTFNPSTSTFNPSTTFNPSFNTISNPLNPYNTSIVYSGLFNGLNLLVGRIIKPLNDKTLKDLSLLNEREDNFVLLQVIKQNMIQIKNFIEESEIVKRYEMENMKSIQFIDAEIEEAIKRELIKMKEIKSFVNYFIEIINLIIILLDFNLKELMKNFNEKILILDLIGKIDLMKELIGNLINKHIKQEINIESLLETLRENCSLYFTTDDYLMYKASESLNKNSIIDSFKLFVKVAKSISINRLKLICEEYKRLKCHQYAIKLILLSLENVELNQIERNEIYEICISLFEGDFECDKGDKVDKGVRGDNGVRGESSALSSVEGQLHSLTSESLDSLLMTCLQIAMKSNDKLFHERLIDYFAFVKKFNLIIQMKSLFVEEVLKNRMNNPKIAEDYDLLWKYYVHNEIFDKASLTCYSIGTNEE</sequence>
<dbReference type="Gene3D" id="1.25.40.440">
    <property type="entry name" value="Nucleoporin, helical domain, central subdomain"/>
    <property type="match status" value="1"/>
</dbReference>
<dbReference type="InterPro" id="IPR042537">
    <property type="entry name" value="Nucleoporin_Nup155_C_2"/>
</dbReference>
<dbReference type="OMA" id="CQICCIT"/>
<name>A0A075AUW6_ROZAC</name>
<dbReference type="Pfam" id="PF03177">
    <property type="entry name" value="Nucleoporin_C"/>
    <property type="match status" value="1"/>
</dbReference>
<feature type="domain" description="Nucleoporin Nup133/Nup155-like N-terminal" evidence="6">
    <location>
        <begin position="57"/>
        <end position="426"/>
    </location>
</feature>
<gene>
    <name evidence="7" type="ORF">O9G_003475</name>
</gene>
<organism evidence="7 8">
    <name type="scientific">Rozella allomycis (strain CSF55)</name>
    <dbReference type="NCBI Taxonomy" id="988480"/>
    <lineage>
        <taxon>Eukaryota</taxon>
        <taxon>Fungi</taxon>
        <taxon>Fungi incertae sedis</taxon>
        <taxon>Cryptomycota</taxon>
        <taxon>Cryptomycota incertae sedis</taxon>
        <taxon>Rozella</taxon>
    </lineage>
</organism>
<dbReference type="OrthoDB" id="338970at2759"/>
<dbReference type="GO" id="GO:0006405">
    <property type="term" value="P:RNA export from nucleus"/>
    <property type="evidence" value="ECO:0007669"/>
    <property type="project" value="TreeGrafter"/>
</dbReference>
<feature type="domain" description="Nucleoporin Nup133/Nup155-like C-terminal" evidence="5">
    <location>
        <begin position="593"/>
        <end position="977"/>
    </location>
</feature>
<evidence type="ECO:0000256" key="1">
    <source>
        <dbReference type="ARBA" id="ARBA00004123"/>
    </source>
</evidence>
<dbReference type="HOGENOM" id="CLU_304222_0_0_1"/>
<dbReference type="GO" id="GO:0017056">
    <property type="term" value="F:structural constituent of nuclear pore"/>
    <property type="evidence" value="ECO:0007669"/>
    <property type="project" value="InterPro"/>
</dbReference>
<keyword evidence="4" id="KW-0539">Nucleus</keyword>
<protein>
    <submittedName>
        <fullName evidence="7">Nucleoporin, Nup133/Nup155-like protein</fullName>
    </submittedName>
</protein>
<dbReference type="STRING" id="988480.A0A075AUW6"/>
<dbReference type="SUPFAM" id="SSF101898">
    <property type="entry name" value="NHL repeat"/>
    <property type="match status" value="1"/>
</dbReference>
<evidence type="ECO:0000256" key="2">
    <source>
        <dbReference type="ARBA" id="ARBA00007373"/>
    </source>
</evidence>
<evidence type="ECO:0000256" key="4">
    <source>
        <dbReference type="ARBA" id="ARBA00023242"/>
    </source>
</evidence>
<dbReference type="Gene3D" id="1.20.58.1780">
    <property type="match status" value="1"/>
</dbReference>
<dbReference type="GO" id="GO:0006606">
    <property type="term" value="P:protein import into nucleus"/>
    <property type="evidence" value="ECO:0007669"/>
    <property type="project" value="TreeGrafter"/>
</dbReference>
<dbReference type="GO" id="GO:0036228">
    <property type="term" value="P:protein localization to nuclear inner membrane"/>
    <property type="evidence" value="ECO:0007669"/>
    <property type="project" value="TreeGrafter"/>
</dbReference>
<dbReference type="InterPro" id="IPR014908">
    <property type="entry name" value="Nucleoporin_Nup133/Nup155_N"/>
</dbReference>
<proteinExistence type="inferred from homology"/>
<dbReference type="PANTHER" id="PTHR10350">
    <property type="entry name" value="NUCLEAR PORE COMPLEX PROTEIN NUP155"/>
    <property type="match status" value="1"/>
</dbReference>
<reference evidence="7 8" key="1">
    <citation type="journal article" date="2013" name="Curr. Biol.">
        <title>Shared signatures of parasitism and phylogenomics unite Cryptomycota and microsporidia.</title>
        <authorList>
            <person name="James T.Y."/>
            <person name="Pelin A."/>
            <person name="Bonen L."/>
            <person name="Ahrendt S."/>
            <person name="Sain D."/>
            <person name="Corradi N."/>
            <person name="Stajich J.E."/>
        </authorList>
    </citation>
    <scope>NUCLEOTIDE SEQUENCE [LARGE SCALE GENOMIC DNA]</scope>
    <source>
        <strain evidence="7 8">CSF55</strain>
    </source>
</reference>
<keyword evidence="3" id="KW-0813">Transport</keyword>
<dbReference type="Proteomes" id="UP000030755">
    <property type="component" value="Unassembled WGS sequence"/>
</dbReference>
<dbReference type="PANTHER" id="PTHR10350:SF6">
    <property type="entry name" value="NUCLEAR PORE COMPLEX PROTEIN NUP155"/>
    <property type="match status" value="1"/>
</dbReference>
<dbReference type="AlphaFoldDB" id="A0A075AUW6"/>